<dbReference type="OrthoDB" id="2189254at2759"/>
<proteinExistence type="predicted"/>
<keyword evidence="2" id="KW-1185">Reference proteome</keyword>
<comment type="caution">
    <text evidence="1">The sequence shown here is derived from an EMBL/GenBank/DDBJ whole genome shotgun (WGS) entry which is preliminary data.</text>
</comment>
<accession>A0A9W9ZYD7</accession>
<evidence type="ECO:0000313" key="2">
    <source>
        <dbReference type="Proteomes" id="UP001163046"/>
    </source>
</evidence>
<reference evidence="1" key="1">
    <citation type="submission" date="2023-01" db="EMBL/GenBank/DDBJ databases">
        <title>Genome assembly of the deep-sea coral Lophelia pertusa.</title>
        <authorList>
            <person name="Herrera S."/>
            <person name="Cordes E."/>
        </authorList>
    </citation>
    <scope>NUCLEOTIDE SEQUENCE</scope>
    <source>
        <strain evidence="1">USNM1676648</strain>
        <tissue evidence="1">Polyp</tissue>
    </source>
</reference>
<dbReference type="Proteomes" id="UP001163046">
    <property type="component" value="Unassembled WGS sequence"/>
</dbReference>
<dbReference type="AlphaFoldDB" id="A0A9W9ZYD7"/>
<evidence type="ECO:0000313" key="1">
    <source>
        <dbReference type="EMBL" id="KAJ7390172.1"/>
    </source>
</evidence>
<protein>
    <submittedName>
        <fullName evidence="1">Uncharacterized protein</fullName>
    </submittedName>
</protein>
<gene>
    <name evidence="1" type="ORF">OS493_026679</name>
</gene>
<organism evidence="1 2">
    <name type="scientific">Desmophyllum pertusum</name>
    <dbReference type="NCBI Taxonomy" id="174260"/>
    <lineage>
        <taxon>Eukaryota</taxon>
        <taxon>Metazoa</taxon>
        <taxon>Cnidaria</taxon>
        <taxon>Anthozoa</taxon>
        <taxon>Hexacorallia</taxon>
        <taxon>Scleractinia</taxon>
        <taxon>Caryophylliina</taxon>
        <taxon>Caryophylliidae</taxon>
        <taxon>Desmophyllum</taxon>
    </lineage>
</organism>
<dbReference type="EMBL" id="MU825419">
    <property type="protein sequence ID" value="KAJ7390172.1"/>
    <property type="molecule type" value="Genomic_DNA"/>
</dbReference>
<name>A0A9W9ZYD7_9CNID</name>
<sequence length="146" mass="16572">MEFSITWLHIDTGLLTCSNQEWYMSTRDEVGSDFKDAEYQTWNQVSNPPSSSMGAPKYIRCRAMSDDTRTPECAAEGFYQQPFSSVITEKHENIPDTETGYDGGFREPDVAPMGSVFEEVTESLQDLKEHMISAIVRDMLYRDSGC</sequence>